<evidence type="ECO:0000313" key="2">
    <source>
        <dbReference type="Proteomes" id="UP000838878"/>
    </source>
</evidence>
<gene>
    <name evidence="1" type="ORF">BINO364_LOCUS14081</name>
</gene>
<proteinExistence type="predicted"/>
<keyword evidence="2" id="KW-1185">Reference proteome</keyword>
<dbReference type="Proteomes" id="UP000838878">
    <property type="component" value="Chromosome 7"/>
</dbReference>
<protein>
    <submittedName>
        <fullName evidence="1">Uncharacterized protein</fullName>
    </submittedName>
</protein>
<name>A0A8J9UZG3_9NEOP</name>
<sequence length="91" mass="9988">MGETCSYLTPIDAKNQIPHCYYCAIKKTYEVLDHDLIICLATRYHGSMKLLGRGVQSGASAGGAGAYHRPALEARTTNTPIRRGLGYWLSL</sequence>
<evidence type="ECO:0000313" key="1">
    <source>
        <dbReference type="EMBL" id="CAH0728913.1"/>
    </source>
</evidence>
<dbReference type="EMBL" id="OV170227">
    <property type="protein sequence ID" value="CAH0728913.1"/>
    <property type="molecule type" value="Genomic_DNA"/>
</dbReference>
<feature type="non-terminal residue" evidence="1">
    <location>
        <position position="91"/>
    </location>
</feature>
<accession>A0A8J9UZG3</accession>
<organism evidence="1 2">
    <name type="scientific">Brenthis ino</name>
    <name type="common">lesser marbled fritillary</name>
    <dbReference type="NCBI Taxonomy" id="405034"/>
    <lineage>
        <taxon>Eukaryota</taxon>
        <taxon>Metazoa</taxon>
        <taxon>Ecdysozoa</taxon>
        <taxon>Arthropoda</taxon>
        <taxon>Hexapoda</taxon>
        <taxon>Insecta</taxon>
        <taxon>Pterygota</taxon>
        <taxon>Neoptera</taxon>
        <taxon>Endopterygota</taxon>
        <taxon>Lepidoptera</taxon>
        <taxon>Glossata</taxon>
        <taxon>Ditrysia</taxon>
        <taxon>Papilionoidea</taxon>
        <taxon>Nymphalidae</taxon>
        <taxon>Heliconiinae</taxon>
        <taxon>Argynnini</taxon>
        <taxon>Brenthis</taxon>
    </lineage>
</organism>
<reference evidence="1" key="1">
    <citation type="submission" date="2021-12" db="EMBL/GenBank/DDBJ databases">
        <authorList>
            <person name="Martin H S."/>
        </authorList>
    </citation>
    <scope>NUCLEOTIDE SEQUENCE</scope>
</reference>
<dbReference type="AlphaFoldDB" id="A0A8J9UZG3"/>